<reference evidence="2 3" key="1">
    <citation type="submission" date="2016-10" db="EMBL/GenBank/DDBJ databases">
        <authorList>
            <person name="de Groot N.N."/>
        </authorList>
    </citation>
    <scope>NUCLEOTIDE SEQUENCE [LARGE SCALE GENOMIC DNA]</scope>
    <source>
        <strain evidence="2 3">Nv1</strain>
    </source>
</reference>
<dbReference type="OrthoDB" id="9813770at2"/>
<gene>
    <name evidence="2" type="ORF">SAMN05216387_10543</name>
</gene>
<evidence type="ECO:0000313" key="2">
    <source>
        <dbReference type="EMBL" id="SEL09493.1"/>
    </source>
</evidence>
<dbReference type="STRING" id="1233.SAMN05216387_10543"/>
<dbReference type="Gene3D" id="1.10.472.60">
    <property type="entry name" value="putative protein disulfide isomerase domain"/>
    <property type="match status" value="1"/>
</dbReference>
<feature type="domain" description="DSBA-like thioredoxin" evidence="1">
    <location>
        <begin position="11"/>
        <end position="180"/>
    </location>
</feature>
<sequence length="207" mass="23499">MSEKILWYIADPMCSWCWGFMPVIEKIHAEYGDRLKLELLLGGLRPGTKDPMGRAQRQEILHHWEAVHRMTGQPFRFAGALPEGFIYNTEPASRGVVAVSLIDRGAVFPFFRAVQSAFYTEQQDVTSSLVLAQLAGGMGLDSQRFALIFESDMAKNLTRENFNRSRWLGVSGFPTLLLDNGANYRFLARGYRPSQELCSEIDEWLQS</sequence>
<dbReference type="PANTHER" id="PTHR13887">
    <property type="entry name" value="GLUTATHIONE S-TRANSFERASE KAPPA"/>
    <property type="match status" value="1"/>
</dbReference>
<evidence type="ECO:0000313" key="3">
    <source>
        <dbReference type="Proteomes" id="UP000198620"/>
    </source>
</evidence>
<dbReference type="CDD" id="cd03025">
    <property type="entry name" value="DsbA_FrnE_like"/>
    <property type="match status" value="1"/>
</dbReference>
<dbReference type="InterPro" id="IPR001853">
    <property type="entry name" value="DSBA-like_thioredoxin_dom"/>
</dbReference>
<dbReference type="EMBL" id="FOBH01000005">
    <property type="protein sequence ID" value="SEL09493.1"/>
    <property type="molecule type" value="Genomic_DNA"/>
</dbReference>
<dbReference type="SUPFAM" id="SSF52833">
    <property type="entry name" value="Thioredoxin-like"/>
    <property type="match status" value="1"/>
</dbReference>
<dbReference type="AlphaFoldDB" id="A0A1H7ME70"/>
<protein>
    <recommendedName>
        <fullName evidence="1">DSBA-like thioredoxin domain-containing protein</fullName>
    </recommendedName>
</protein>
<dbReference type="RefSeq" id="WP_090828510.1">
    <property type="nucleotide sequence ID" value="NZ_FOBH01000005.1"/>
</dbReference>
<proteinExistence type="predicted"/>
<accession>A0A1H7ME70</accession>
<dbReference type="PANTHER" id="PTHR13887:SF54">
    <property type="entry name" value="DSBA FAMILY PROTEIN"/>
    <property type="match status" value="1"/>
</dbReference>
<evidence type="ECO:0000259" key="1">
    <source>
        <dbReference type="Pfam" id="PF01323"/>
    </source>
</evidence>
<dbReference type="Proteomes" id="UP000198620">
    <property type="component" value="Unassembled WGS sequence"/>
</dbReference>
<dbReference type="Pfam" id="PF01323">
    <property type="entry name" value="DSBA"/>
    <property type="match status" value="1"/>
</dbReference>
<dbReference type="Gene3D" id="3.40.30.10">
    <property type="entry name" value="Glutaredoxin"/>
    <property type="match status" value="1"/>
</dbReference>
<keyword evidence="3" id="KW-1185">Reference proteome</keyword>
<name>A0A1H7ME70_9PROT</name>
<dbReference type="InterPro" id="IPR036249">
    <property type="entry name" value="Thioredoxin-like_sf"/>
</dbReference>
<organism evidence="2 3">
    <name type="scientific">Nitrosovibrio tenuis</name>
    <dbReference type="NCBI Taxonomy" id="1233"/>
    <lineage>
        <taxon>Bacteria</taxon>
        <taxon>Pseudomonadati</taxon>
        <taxon>Pseudomonadota</taxon>
        <taxon>Betaproteobacteria</taxon>
        <taxon>Nitrosomonadales</taxon>
        <taxon>Nitrosomonadaceae</taxon>
        <taxon>Nitrosovibrio</taxon>
    </lineage>
</organism>